<accession>A0A3E1RC32</accession>
<keyword evidence="4" id="KW-0732">Signal</keyword>
<name>A0A3E1RC32_9BURK</name>
<proteinExistence type="inferred from homology"/>
<dbReference type="Gene3D" id="1.10.287.470">
    <property type="entry name" value="Helix hairpin bin"/>
    <property type="match status" value="1"/>
</dbReference>
<evidence type="ECO:0000256" key="1">
    <source>
        <dbReference type="ARBA" id="ARBA00004418"/>
    </source>
</evidence>
<dbReference type="AlphaFoldDB" id="A0A3E1RC32"/>
<evidence type="ECO:0000256" key="7">
    <source>
        <dbReference type="SAM" id="Coils"/>
    </source>
</evidence>
<dbReference type="PANTHER" id="PTHR32347">
    <property type="entry name" value="EFFLUX SYSTEM COMPONENT YKNX-RELATED"/>
    <property type="match status" value="1"/>
</dbReference>
<dbReference type="Gene3D" id="2.40.50.100">
    <property type="match status" value="2"/>
</dbReference>
<dbReference type="RefSeq" id="WP_117176881.1">
    <property type="nucleotide sequence ID" value="NZ_QFZK01000005.1"/>
</dbReference>
<dbReference type="EMBL" id="QFZK01000005">
    <property type="protein sequence ID" value="RFO96927.1"/>
    <property type="molecule type" value="Genomic_DNA"/>
</dbReference>
<evidence type="ECO:0000256" key="3">
    <source>
        <dbReference type="ARBA" id="ARBA00010602"/>
    </source>
</evidence>
<keyword evidence="8" id="KW-1133">Transmembrane helix</keyword>
<dbReference type="InterPro" id="IPR006143">
    <property type="entry name" value="RND_pump_MFP"/>
</dbReference>
<dbReference type="Gene3D" id="2.40.420.20">
    <property type="match status" value="1"/>
</dbReference>
<keyword evidence="5" id="KW-0574">Periplasm</keyword>
<evidence type="ECO:0000256" key="8">
    <source>
        <dbReference type="SAM" id="Phobius"/>
    </source>
</evidence>
<evidence type="ECO:0000256" key="6">
    <source>
        <dbReference type="ARBA" id="ARBA00023054"/>
    </source>
</evidence>
<evidence type="ECO:0000256" key="2">
    <source>
        <dbReference type="ARBA" id="ARBA00009477"/>
    </source>
</evidence>
<dbReference type="Proteomes" id="UP000260665">
    <property type="component" value="Unassembled WGS sequence"/>
</dbReference>
<comment type="similarity">
    <text evidence="2">Belongs to the membrane fusion protein (MFP) (TC 8.A.1) family.</text>
</comment>
<dbReference type="GO" id="GO:0042597">
    <property type="term" value="C:periplasmic space"/>
    <property type="evidence" value="ECO:0007669"/>
    <property type="project" value="UniProtKB-SubCell"/>
</dbReference>
<reference evidence="11 12" key="1">
    <citation type="submission" date="2018-05" db="EMBL/GenBank/DDBJ databases">
        <title>Rhodoferax soyangensis sp.nov., isolated from an oligotrophic freshwater lake.</title>
        <authorList>
            <person name="Park M."/>
        </authorList>
    </citation>
    <scope>NUCLEOTIDE SEQUENCE [LARGE SCALE GENOMIC DNA]</scope>
    <source>
        <strain evidence="11 12">IMCC26218</strain>
    </source>
</reference>
<feature type="domain" description="Multidrug resistance protein MdtA-like C-terminal permuted SH3" evidence="10">
    <location>
        <begin position="334"/>
        <end position="390"/>
    </location>
</feature>
<evidence type="ECO:0000259" key="10">
    <source>
        <dbReference type="Pfam" id="PF25967"/>
    </source>
</evidence>
<dbReference type="GO" id="GO:0022857">
    <property type="term" value="F:transmembrane transporter activity"/>
    <property type="evidence" value="ECO:0007669"/>
    <property type="project" value="InterPro"/>
</dbReference>
<dbReference type="InterPro" id="IPR058792">
    <property type="entry name" value="Beta-barrel_RND_2"/>
</dbReference>
<feature type="transmembrane region" description="Helical" evidence="8">
    <location>
        <begin position="12"/>
        <end position="32"/>
    </location>
</feature>
<dbReference type="InterPro" id="IPR058627">
    <property type="entry name" value="MdtA-like_C"/>
</dbReference>
<dbReference type="GO" id="GO:0016020">
    <property type="term" value="C:membrane"/>
    <property type="evidence" value="ECO:0007669"/>
    <property type="project" value="InterPro"/>
</dbReference>
<comment type="caution">
    <text evidence="11">The sequence shown here is derived from an EMBL/GenBank/DDBJ whole genome shotgun (WGS) entry which is preliminary data.</text>
</comment>
<dbReference type="Gene3D" id="2.40.30.170">
    <property type="match status" value="1"/>
</dbReference>
<dbReference type="InterPro" id="IPR050465">
    <property type="entry name" value="UPF0194_transport"/>
</dbReference>
<dbReference type="SUPFAM" id="SSF111369">
    <property type="entry name" value="HlyD-like secretion proteins"/>
    <property type="match status" value="3"/>
</dbReference>
<gene>
    <name evidence="11" type="ORF">DIC66_10555</name>
</gene>
<sequence length="410" mass="43581">MTHIPKLSTLRWQYVAAALALAAAAFFVFRWWQGPQVAVETVLRRDFVQTVVASGHVQSPNRVDVGAQITATVARVPVQEGQSVTAGTLLVELGTSELKATERQAEQTLAQAQARLRQLKEVQAPVAEQALRQARASLDNASAAWRRSQELFQKGFIGQAALDDARKATELADAQMRSAQKQLDTTAATGSDYAVAASTVDGARAALDAAHARTQYATIRSPLDGVLIARNVEVGDVVQAGKVLMTLSPNGRTQIVVAIDEKNLHLIALGQQALVSADAYPKTKFQATLVYINPGVNVQTGAVDVKLDVEQPPAVLRQDMTASVDIEVARRPQALLLSAAAVRDADGASPWVLRVQDGRAEKVNVHLGLRSGGQVEVTEGLQEGDAVLTGATTVRPGNRVRALGAPGARP</sequence>
<comment type="subcellular location">
    <subcellularLocation>
        <location evidence="1">Periplasm</location>
    </subcellularLocation>
</comment>
<feature type="domain" description="CusB-like beta-barrel" evidence="9">
    <location>
        <begin position="255"/>
        <end position="327"/>
    </location>
</feature>
<dbReference type="Pfam" id="PF25967">
    <property type="entry name" value="RND-MFP_C"/>
    <property type="match status" value="1"/>
</dbReference>
<evidence type="ECO:0000259" key="9">
    <source>
        <dbReference type="Pfam" id="PF25954"/>
    </source>
</evidence>
<comment type="similarity">
    <text evidence="3">Belongs to the UPF0194 family.</text>
</comment>
<dbReference type="NCBIfam" id="TIGR01730">
    <property type="entry name" value="RND_mfp"/>
    <property type="match status" value="1"/>
</dbReference>
<evidence type="ECO:0000256" key="5">
    <source>
        <dbReference type="ARBA" id="ARBA00022764"/>
    </source>
</evidence>
<feature type="coiled-coil region" evidence="7">
    <location>
        <begin position="95"/>
        <end position="122"/>
    </location>
</feature>
<keyword evidence="8" id="KW-0472">Membrane</keyword>
<keyword evidence="6 7" id="KW-0175">Coiled coil</keyword>
<evidence type="ECO:0000256" key="4">
    <source>
        <dbReference type="ARBA" id="ARBA00022729"/>
    </source>
</evidence>
<dbReference type="Pfam" id="PF25954">
    <property type="entry name" value="Beta-barrel_RND_2"/>
    <property type="match status" value="1"/>
</dbReference>
<keyword evidence="8" id="KW-0812">Transmembrane</keyword>
<keyword evidence="12" id="KW-1185">Reference proteome</keyword>
<evidence type="ECO:0000313" key="12">
    <source>
        <dbReference type="Proteomes" id="UP000260665"/>
    </source>
</evidence>
<dbReference type="OrthoDB" id="9806939at2"/>
<evidence type="ECO:0000313" key="11">
    <source>
        <dbReference type="EMBL" id="RFO96927.1"/>
    </source>
</evidence>
<dbReference type="PANTHER" id="PTHR32347:SF29">
    <property type="entry name" value="UPF0194 MEMBRANE PROTEIN YBHG"/>
    <property type="match status" value="1"/>
</dbReference>
<organism evidence="11 12">
    <name type="scientific">Rhodoferax lacus</name>
    <dbReference type="NCBI Taxonomy" id="2184758"/>
    <lineage>
        <taxon>Bacteria</taxon>
        <taxon>Pseudomonadati</taxon>
        <taxon>Pseudomonadota</taxon>
        <taxon>Betaproteobacteria</taxon>
        <taxon>Burkholderiales</taxon>
        <taxon>Comamonadaceae</taxon>
        <taxon>Rhodoferax</taxon>
    </lineage>
</organism>
<protein>
    <submittedName>
        <fullName evidence="11">Efflux RND transporter periplasmic adaptor subunit</fullName>
    </submittedName>
</protein>